<protein>
    <submittedName>
        <fullName evidence="3">DUF4780 domain-containing protein</fullName>
    </submittedName>
</protein>
<evidence type="ECO:0000256" key="1">
    <source>
        <dbReference type="SAM" id="MobiDB-lite"/>
    </source>
</evidence>
<feature type="compositionally biased region" description="Acidic residues" evidence="1">
    <location>
        <begin position="582"/>
        <end position="603"/>
    </location>
</feature>
<evidence type="ECO:0000313" key="2">
    <source>
        <dbReference type="Proteomes" id="UP000095282"/>
    </source>
</evidence>
<reference evidence="3" key="1">
    <citation type="submission" date="2016-11" db="UniProtKB">
        <authorList>
            <consortium name="WormBaseParasite"/>
        </authorList>
    </citation>
    <scope>IDENTIFICATION</scope>
</reference>
<proteinExistence type="predicted"/>
<keyword evidence="2" id="KW-1185">Reference proteome</keyword>
<dbReference type="Proteomes" id="UP000095282">
    <property type="component" value="Unplaced"/>
</dbReference>
<feature type="region of interest" description="Disordered" evidence="1">
    <location>
        <begin position="579"/>
        <end position="617"/>
    </location>
</feature>
<dbReference type="AlphaFoldDB" id="A0A1I7U0U2"/>
<organism evidence="2 3">
    <name type="scientific">Caenorhabditis tropicalis</name>
    <dbReference type="NCBI Taxonomy" id="1561998"/>
    <lineage>
        <taxon>Eukaryota</taxon>
        <taxon>Metazoa</taxon>
        <taxon>Ecdysozoa</taxon>
        <taxon>Nematoda</taxon>
        <taxon>Chromadorea</taxon>
        <taxon>Rhabditida</taxon>
        <taxon>Rhabditina</taxon>
        <taxon>Rhabditomorpha</taxon>
        <taxon>Rhabditoidea</taxon>
        <taxon>Rhabditidae</taxon>
        <taxon>Peloderinae</taxon>
        <taxon>Caenorhabditis</taxon>
    </lineage>
</organism>
<feature type="region of interest" description="Disordered" evidence="1">
    <location>
        <begin position="215"/>
        <end position="250"/>
    </location>
</feature>
<feature type="compositionally biased region" description="Basic and acidic residues" evidence="1">
    <location>
        <begin position="215"/>
        <end position="243"/>
    </location>
</feature>
<feature type="region of interest" description="Disordered" evidence="1">
    <location>
        <begin position="289"/>
        <end position="316"/>
    </location>
</feature>
<dbReference type="WBParaSite" id="Csp11.Scaffold629.g13722.t1">
    <property type="protein sequence ID" value="Csp11.Scaffold629.g13722.t1"/>
    <property type="gene ID" value="Csp11.Scaffold629.g13722"/>
</dbReference>
<sequence>MNDNVARPEISENKKEQVEKYGCGEMIKVLKCSFSRCNETMAQNLDDKPNSLEVDGKSFADIRIHINQLLKAQQEKFAGEVEKARSRMEKYDGALQSYKEAVLENVNRLLARNSELVKKYDEDNRKMIEKHQNDPMLEWKLDKNRLEDGEDISPDIKIIEPTETEIESLKMIQELMIVRPRYNFLQHNGSSDHIEFTFKNPNRAPMQSEWNLRKVNEPASKRIRIQDEEGEAADEKAKQEPENSKSTVENNNSEFEMELANFHIHGPEQYWKTKGLPKYSILPARLRNVMSGKSKRKKTSDSSNQKGSRKGSAKNEVEIKTQRLLVSLDERSDKILSDKKMLNEIDSKITDFISDHHAKFSNEFEDIKEEFASPGCEVTTYEYQIIQNSIKFDKRLEELADSFEEGHLKLVEIHERIKVPKETRRLLGENKAFEDEDLEDLMKCFTKMELMGADERLLHGIIDEYAPFYETLITEQIGNEDLSKEWWQQAKKIKNWVIQPNQSNQSVLGQRISNVICKHHKELFEEIQNFIAQLKAYDGRLIGYRDGILQNISLFNDIHAMTAQNYYRKNVETATTFHDYVPEEEEEEKGDEVAELSGEDDDISQPSTSGYKPNDEK</sequence>
<name>A0A1I7U0U2_9PELO</name>
<accession>A0A1I7U0U2</accession>
<evidence type="ECO:0000313" key="3">
    <source>
        <dbReference type="WBParaSite" id="Csp11.Scaffold629.g13722.t1"/>
    </source>
</evidence>